<name>A0AAD6V9Q8_9AGAR</name>
<dbReference type="Proteomes" id="UP001219525">
    <property type="component" value="Unassembled WGS sequence"/>
</dbReference>
<dbReference type="EMBL" id="JARJCW010000038">
    <property type="protein sequence ID" value="KAJ7206770.1"/>
    <property type="molecule type" value="Genomic_DNA"/>
</dbReference>
<dbReference type="AlphaFoldDB" id="A0AAD6V9Q8"/>
<proteinExistence type="predicted"/>
<comment type="caution">
    <text evidence="1">The sequence shown here is derived from an EMBL/GenBank/DDBJ whole genome shotgun (WGS) entry which is preliminary data.</text>
</comment>
<evidence type="ECO:0000313" key="1">
    <source>
        <dbReference type="EMBL" id="KAJ7206770.1"/>
    </source>
</evidence>
<organism evidence="1 2">
    <name type="scientific">Mycena pura</name>
    <dbReference type="NCBI Taxonomy" id="153505"/>
    <lineage>
        <taxon>Eukaryota</taxon>
        <taxon>Fungi</taxon>
        <taxon>Dikarya</taxon>
        <taxon>Basidiomycota</taxon>
        <taxon>Agaricomycotina</taxon>
        <taxon>Agaricomycetes</taxon>
        <taxon>Agaricomycetidae</taxon>
        <taxon>Agaricales</taxon>
        <taxon>Marasmiineae</taxon>
        <taxon>Mycenaceae</taxon>
        <taxon>Mycena</taxon>
    </lineage>
</organism>
<keyword evidence="2" id="KW-1185">Reference proteome</keyword>
<protein>
    <submittedName>
        <fullName evidence="1">Uncharacterized protein</fullName>
    </submittedName>
</protein>
<gene>
    <name evidence="1" type="ORF">GGX14DRAFT_396703</name>
</gene>
<sequence length="379" mass="41637">MGTPHPRGGHRGRAHRARARKRAAVTEMEGHRPRAAAYAKHAAKASTIETSLNPKELPVQYGAYRAGVAGAKELYGSKKKRGLEEFLRLGFQRIGWNGMPLVNATGRVFGVLAGRPNKATYAAHILRAFSLLNAAARTAAKGAPSSHRRGLFAAVTVGISYGQGQTGAASLEGEYPELCAQLVGDDSFQEIASFGSAMLAFWAPRLYQYYRDCNAKLDPTLGKPRPFRRSVFAAATFNLGPNVWTFKHRDVLNLPFGWCAITALGDFDHTKGGHLVLWELKLIIEFPPGATILIPSATIAHSNVPVDRTEHRCSFTQYTAGGLFRYADNGLRTEAELAVEDPEMYDKLLAEKDVRWQKGVDLWSTLEELVELAETMEPE</sequence>
<accession>A0AAD6V9Q8</accession>
<reference evidence="1" key="1">
    <citation type="submission" date="2023-03" db="EMBL/GenBank/DDBJ databases">
        <title>Massive genome expansion in bonnet fungi (Mycena s.s.) driven by repeated elements and novel gene families across ecological guilds.</title>
        <authorList>
            <consortium name="Lawrence Berkeley National Laboratory"/>
            <person name="Harder C.B."/>
            <person name="Miyauchi S."/>
            <person name="Viragh M."/>
            <person name="Kuo A."/>
            <person name="Thoen E."/>
            <person name="Andreopoulos B."/>
            <person name="Lu D."/>
            <person name="Skrede I."/>
            <person name="Drula E."/>
            <person name="Henrissat B."/>
            <person name="Morin E."/>
            <person name="Kohler A."/>
            <person name="Barry K."/>
            <person name="LaButti K."/>
            <person name="Morin E."/>
            <person name="Salamov A."/>
            <person name="Lipzen A."/>
            <person name="Mereny Z."/>
            <person name="Hegedus B."/>
            <person name="Baldrian P."/>
            <person name="Stursova M."/>
            <person name="Weitz H."/>
            <person name="Taylor A."/>
            <person name="Grigoriev I.V."/>
            <person name="Nagy L.G."/>
            <person name="Martin F."/>
            <person name="Kauserud H."/>
        </authorList>
    </citation>
    <scope>NUCLEOTIDE SEQUENCE</scope>
    <source>
        <strain evidence="1">9144</strain>
    </source>
</reference>
<dbReference type="Gene3D" id="3.60.130.30">
    <property type="match status" value="1"/>
</dbReference>
<evidence type="ECO:0000313" key="2">
    <source>
        <dbReference type="Proteomes" id="UP001219525"/>
    </source>
</evidence>